<dbReference type="AlphaFoldDB" id="J0SBF6"/>
<evidence type="ECO:0000313" key="3">
    <source>
        <dbReference type="EMBL" id="EJG08059.1"/>
    </source>
</evidence>
<keyword evidence="4" id="KW-1185">Reference proteome</keyword>
<gene>
    <name evidence="3" type="ORF">Metli_2118</name>
</gene>
<dbReference type="STRING" id="28892.Metli_2118"/>
<dbReference type="GO" id="GO:0016853">
    <property type="term" value="F:isomerase activity"/>
    <property type="evidence" value="ECO:0007669"/>
    <property type="project" value="UniProtKB-KW"/>
</dbReference>
<dbReference type="SUPFAM" id="SSF55331">
    <property type="entry name" value="Tautomerase/MIF"/>
    <property type="match status" value="1"/>
</dbReference>
<dbReference type="InterPro" id="IPR004370">
    <property type="entry name" value="4-OT-like_dom"/>
</dbReference>
<evidence type="ECO:0000313" key="4">
    <source>
        <dbReference type="Proteomes" id="UP000005095"/>
    </source>
</evidence>
<evidence type="ECO:0000259" key="2">
    <source>
        <dbReference type="Pfam" id="PF01361"/>
    </source>
</evidence>
<dbReference type="Pfam" id="PF01361">
    <property type="entry name" value="Tautomerase"/>
    <property type="match status" value="1"/>
</dbReference>
<dbReference type="Proteomes" id="UP000005095">
    <property type="component" value="Chromosome"/>
</dbReference>
<organism evidence="3 4">
    <name type="scientific">Methanofollis liminatans DSM 4140</name>
    <dbReference type="NCBI Taxonomy" id="28892"/>
    <lineage>
        <taxon>Archaea</taxon>
        <taxon>Methanobacteriati</taxon>
        <taxon>Methanobacteriota</taxon>
        <taxon>Stenosarchaea group</taxon>
        <taxon>Methanomicrobia</taxon>
        <taxon>Methanomicrobiales</taxon>
        <taxon>Methanomicrobiaceae</taxon>
        <taxon>Methanofollis</taxon>
    </lineage>
</organism>
<dbReference type="InterPro" id="IPR014347">
    <property type="entry name" value="Tautomerase/MIF_sf"/>
</dbReference>
<dbReference type="HOGENOM" id="CLU_148073_2_1_2"/>
<evidence type="ECO:0000256" key="1">
    <source>
        <dbReference type="ARBA" id="ARBA00023235"/>
    </source>
</evidence>
<proteinExistence type="predicted"/>
<feature type="domain" description="4-oxalocrotonate tautomerase-like" evidence="2">
    <location>
        <begin position="3"/>
        <end position="59"/>
    </location>
</feature>
<dbReference type="RefSeq" id="WP_004040224.1">
    <property type="nucleotide sequence ID" value="NZ_CM001555.1"/>
</dbReference>
<dbReference type="Gene3D" id="3.30.429.10">
    <property type="entry name" value="Macrophage Migration Inhibitory Factor"/>
    <property type="match status" value="1"/>
</dbReference>
<dbReference type="EMBL" id="CM001555">
    <property type="protein sequence ID" value="EJG08059.1"/>
    <property type="molecule type" value="Genomic_DNA"/>
</dbReference>
<keyword evidence="1" id="KW-0413">Isomerase</keyword>
<sequence>MPVITMDSAALAPGVKKALIGSLTRAAAEATGLPEASFIVLLRELPADAIGIGGVPLSERRG</sequence>
<reference evidence="3 4" key="1">
    <citation type="submission" date="2011-08" db="EMBL/GenBank/DDBJ databases">
        <title>The complete genome of Methanofollis liminatans DSM 4140.</title>
        <authorList>
            <consortium name="US DOE Joint Genome Institute (JGI-PGF)"/>
            <person name="Lucas S."/>
            <person name="Han J."/>
            <person name="Lapidus A."/>
            <person name="Bruce D."/>
            <person name="Goodwin L."/>
            <person name="Pitluck S."/>
            <person name="Peters L."/>
            <person name="Kyrpides N."/>
            <person name="Mavromatis K."/>
            <person name="Ivanova N."/>
            <person name="Mikhailova N."/>
            <person name="Lu M."/>
            <person name="Detter J.C."/>
            <person name="Tapia R."/>
            <person name="Han C."/>
            <person name="Land M."/>
            <person name="Hauser L."/>
            <person name="Markowitz V."/>
            <person name="Cheng J.-F."/>
            <person name="Hugenholtz P."/>
            <person name="Woyke T."/>
            <person name="Wu D."/>
            <person name="Spring S."/>
            <person name="Schuler E."/>
            <person name="Brambilla E."/>
            <person name="Klenk H.-P."/>
            <person name="Eisen J.A."/>
        </authorList>
    </citation>
    <scope>NUCLEOTIDE SEQUENCE [LARGE SCALE GENOMIC DNA]</scope>
    <source>
        <strain evidence="3 4">DSM 4140</strain>
    </source>
</reference>
<accession>J0SBF6</accession>
<name>J0SBF6_9EURY</name>
<dbReference type="OrthoDB" id="8161at2157"/>
<protein>
    <submittedName>
        <fullName evidence="3">4-oxalocrotonate tautomerase</fullName>
    </submittedName>
</protein>